<evidence type="ECO:0000256" key="2">
    <source>
        <dbReference type="ARBA" id="ARBA00005189"/>
    </source>
</evidence>
<dbReference type="GO" id="GO:0006646">
    <property type="term" value="P:phosphatidylethanolamine biosynthetic process"/>
    <property type="evidence" value="ECO:0007669"/>
    <property type="project" value="UniProtKB-UniPathway"/>
</dbReference>
<dbReference type="EMBL" id="SGPM01000243">
    <property type="protein sequence ID" value="THH27543.1"/>
    <property type="molecule type" value="Genomic_DNA"/>
</dbReference>
<protein>
    <recommendedName>
        <fullName evidence="3">phosphatidylserine decarboxylase</fullName>
        <ecNumber evidence="3">4.1.1.65</ecNumber>
    </recommendedName>
</protein>
<evidence type="ECO:0000256" key="8">
    <source>
        <dbReference type="ARBA" id="ARBA00023239"/>
    </source>
</evidence>
<name>A0A4V3XI13_9APHY</name>
<dbReference type="Proteomes" id="UP000308730">
    <property type="component" value="Unassembled WGS sequence"/>
</dbReference>
<dbReference type="Pfam" id="PF02666">
    <property type="entry name" value="PS_Dcarbxylase"/>
    <property type="match status" value="1"/>
</dbReference>
<keyword evidence="5" id="KW-0210">Decarboxylase</keyword>
<evidence type="ECO:0000256" key="9">
    <source>
        <dbReference type="ARBA" id="ARBA00023264"/>
    </source>
</evidence>
<evidence type="ECO:0000256" key="7">
    <source>
        <dbReference type="ARBA" id="ARBA00023209"/>
    </source>
</evidence>
<evidence type="ECO:0000313" key="14">
    <source>
        <dbReference type="Proteomes" id="UP000308730"/>
    </source>
</evidence>
<keyword evidence="4" id="KW-0444">Lipid biosynthesis</keyword>
<dbReference type="InterPro" id="IPR033177">
    <property type="entry name" value="PSD-B"/>
</dbReference>
<keyword evidence="14" id="KW-1185">Reference proteome</keyword>
<comment type="cofactor">
    <cofactor evidence="1">
        <name>pyruvate</name>
        <dbReference type="ChEBI" id="CHEBI:15361"/>
    </cofactor>
</comment>
<dbReference type="NCBIfam" id="TIGR00163">
    <property type="entry name" value="PS_decarb"/>
    <property type="match status" value="1"/>
</dbReference>
<gene>
    <name evidence="13" type="ORF">EUX98_g6642</name>
</gene>
<accession>A0A4V3XI13</accession>
<keyword evidence="10" id="KW-0670">Pyruvate</keyword>
<dbReference type="GO" id="GO:0004609">
    <property type="term" value="F:phosphatidylserine decarboxylase activity"/>
    <property type="evidence" value="ECO:0007669"/>
    <property type="project" value="UniProtKB-EC"/>
</dbReference>
<evidence type="ECO:0000256" key="11">
    <source>
        <dbReference type="ARBA" id="ARBA00024326"/>
    </source>
</evidence>
<dbReference type="OrthoDB" id="5973539at2759"/>
<evidence type="ECO:0000256" key="1">
    <source>
        <dbReference type="ARBA" id="ARBA00001928"/>
    </source>
</evidence>
<evidence type="ECO:0000256" key="6">
    <source>
        <dbReference type="ARBA" id="ARBA00023098"/>
    </source>
</evidence>
<dbReference type="PANTHER" id="PTHR10067">
    <property type="entry name" value="PHOSPHATIDYLSERINE DECARBOXYLASE"/>
    <property type="match status" value="1"/>
</dbReference>
<keyword evidence="7" id="KW-0594">Phospholipid biosynthesis</keyword>
<comment type="caution">
    <text evidence="13">The sequence shown here is derived from an EMBL/GenBank/DDBJ whole genome shotgun (WGS) entry which is preliminary data.</text>
</comment>
<comment type="pathway">
    <text evidence="11">Phospholipid metabolism; phosphatidylethanolamine biosynthesis.</text>
</comment>
<evidence type="ECO:0000256" key="10">
    <source>
        <dbReference type="ARBA" id="ARBA00023317"/>
    </source>
</evidence>
<proteinExistence type="predicted"/>
<reference evidence="13 14" key="1">
    <citation type="submission" date="2019-02" db="EMBL/GenBank/DDBJ databases">
        <title>Genome sequencing of the rare red list fungi Antrodiella citrinella (Flaviporus citrinellus).</title>
        <authorList>
            <person name="Buettner E."/>
            <person name="Kellner H."/>
        </authorList>
    </citation>
    <scope>NUCLEOTIDE SEQUENCE [LARGE SCALE GENOMIC DNA]</scope>
    <source>
        <strain evidence="13 14">DSM 108506</strain>
    </source>
</reference>
<dbReference type="InterPro" id="IPR003817">
    <property type="entry name" value="PS_Dcarbxylase"/>
</dbReference>
<dbReference type="AlphaFoldDB" id="A0A4V3XI13"/>
<evidence type="ECO:0000313" key="13">
    <source>
        <dbReference type="EMBL" id="THH27543.1"/>
    </source>
</evidence>
<organism evidence="13 14">
    <name type="scientific">Antrodiella citrinella</name>
    <dbReference type="NCBI Taxonomy" id="2447956"/>
    <lineage>
        <taxon>Eukaryota</taxon>
        <taxon>Fungi</taxon>
        <taxon>Dikarya</taxon>
        <taxon>Basidiomycota</taxon>
        <taxon>Agaricomycotina</taxon>
        <taxon>Agaricomycetes</taxon>
        <taxon>Polyporales</taxon>
        <taxon>Steccherinaceae</taxon>
        <taxon>Antrodiella</taxon>
    </lineage>
</organism>
<feature type="region of interest" description="Disordered" evidence="12">
    <location>
        <begin position="1"/>
        <end position="25"/>
    </location>
</feature>
<comment type="pathway">
    <text evidence="2">Lipid metabolism.</text>
</comment>
<sequence>MAAINASHAASKPVETAHPNNLPQDPSVTAGALHALVDTHGNVQHGIHAQMHRLADHPFVHKLIPGIEKIASEYHVGNFVVMRGSGERFFESMPLYPRCVRSCQLHIVLKSFRLGMHLLFYGGTQVKVLHNQTVETVLKDLSIKQGKNYDSPDSVKSIPSFIDTYSIQTDELLEPDITKYKTFNEFFHRQLKPDARPVQNESDPAGICSAADSRLTVYPTVDLAQKFWIKGSHFNIPTLLNVDPSSEKAKKFGNASLAIFRLAPADYHRFHSPIDGEVGEVVDIPGQYYTVNPQAVNEPGFDVFTNNKRSVLYTTHTRSGSPVAFVAIGAMLVGSIQWTNGAKKGASVKRGEELGYFAYGGSTIVAIFPQGLIKFDEDLVKNSEAPIETLVKVGYSIGTAV</sequence>
<evidence type="ECO:0000256" key="12">
    <source>
        <dbReference type="SAM" id="MobiDB-lite"/>
    </source>
</evidence>
<dbReference type="UniPathway" id="UPA00558"/>
<dbReference type="PANTHER" id="PTHR10067:SF17">
    <property type="entry name" value="PHOSPHATIDYLSERINE DECARBOXYLASE PROENZYME 2"/>
    <property type="match status" value="1"/>
</dbReference>
<dbReference type="EC" id="4.1.1.65" evidence="3"/>
<keyword evidence="6" id="KW-0443">Lipid metabolism</keyword>
<evidence type="ECO:0000256" key="5">
    <source>
        <dbReference type="ARBA" id="ARBA00022793"/>
    </source>
</evidence>
<keyword evidence="8" id="KW-0456">Lyase</keyword>
<evidence type="ECO:0000256" key="4">
    <source>
        <dbReference type="ARBA" id="ARBA00022516"/>
    </source>
</evidence>
<evidence type="ECO:0000256" key="3">
    <source>
        <dbReference type="ARBA" id="ARBA00012243"/>
    </source>
</evidence>
<keyword evidence="9" id="KW-1208">Phospholipid metabolism</keyword>